<dbReference type="SUPFAM" id="SSF53474">
    <property type="entry name" value="alpha/beta-Hydrolases"/>
    <property type="match status" value="1"/>
</dbReference>
<reference evidence="5 6" key="1">
    <citation type="submission" date="2019-09" db="EMBL/GenBank/DDBJ databases">
        <title>Genome sequencing of strain KACC 19306.</title>
        <authorList>
            <person name="Heo J."/>
            <person name="Kim S.-J."/>
            <person name="Kim J.-S."/>
            <person name="Hong S.-B."/>
            <person name="Kwon S.-W."/>
        </authorList>
    </citation>
    <scope>NUCLEOTIDE SEQUENCE [LARGE SCALE GENOMIC DNA]</scope>
    <source>
        <strain evidence="5 6">KACC 19306</strain>
    </source>
</reference>
<dbReference type="OrthoDB" id="9803828at2"/>
<sequence length="370" mass="37850">MSPEAPHDPSDPPGEDSSGFWGSIAAPPTRSPPVIQTRTRGTGGRGGRHRSRALLIAAAVAAAIATTSVLSAFHTRLEAIDPQGSDAASEVAGAEIVGIRTFTPPAGLRVAPDLEYGTREDGTLLTLDVCLPAAAGLGIELPAVVSVHGGSWARGDKANADWRNVCLWLASEGFVAASVNYRLVPDAVFPAQLEDVQLAVEWLRDPAQLERFDIDPSRIGVFGGSAGGNLAALVGATGEGPLDEGSRVAAVADLSGPVVLDGIPEGDVWLRGIVGAYVGCEPDSLDGDGCPAAGAASPRTLLDASDPPVFIGHAEHEIVPLAQSLGYAESLRAAGVPVELAVVPGGEHSIGILDSALRERVAAFLHAHLG</sequence>
<feature type="domain" description="BD-FAE-like" evidence="4">
    <location>
        <begin position="127"/>
        <end position="328"/>
    </location>
</feature>
<evidence type="ECO:0000259" key="4">
    <source>
        <dbReference type="Pfam" id="PF20434"/>
    </source>
</evidence>
<dbReference type="GO" id="GO:0016787">
    <property type="term" value="F:hydrolase activity"/>
    <property type="evidence" value="ECO:0007669"/>
    <property type="project" value="UniProtKB-KW"/>
</dbReference>
<dbReference type="Gene3D" id="3.40.50.1820">
    <property type="entry name" value="alpha/beta hydrolase"/>
    <property type="match status" value="1"/>
</dbReference>
<keyword evidence="1 5" id="KW-0378">Hydrolase</keyword>
<dbReference type="PANTHER" id="PTHR48081:SF13">
    <property type="entry name" value="ALPHA_BETA HYDROLASE"/>
    <property type="match status" value="1"/>
</dbReference>
<dbReference type="Proteomes" id="UP000324678">
    <property type="component" value="Chromosome"/>
</dbReference>
<evidence type="ECO:0000256" key="2">
    <source>
        <dbReference type="SAM" id="MobiDB-lite"/>
    </source>
</evidence>
<protein>
    <submittedName>
        <fullName evidence="5">Alpha/beta hydrolase</fullName>
    </submittedName>
</protein>
<accession>A0A5C1YF96</accession>
<proteinExistence type="predicted"/>
<dbReference type="InterPro" id="IPR050300">
    <property type="entry name" value="GDXG_lipolytic_enzyme"/>
</dbReference>
<keyword evidence="3" id="KW-0472">Membrane</keyword>
<dbReference type="Pfam" id="PF20434">
    <property type="entry name" value="BD-FAE"/>
    <property type="match status" value="1"/>
</dbReference>
<dbReference type="AlphaFoldDB" id="A0A5C1YF96"/>
<feature type="transmembrane region" description="Helical" evidence="3">
    <location>
        <begin position="53"/>
        <end position="73"/>
    </location>
</feature>
<keyword evidence="3" id="KW-0812">Transmembrane</keyword>
<feature type="compositionally biased region" description="Basic and acidic residues" evidence="2">
    <location>
        <begin position="1"/>
        <end position="10"/>
    </location>
</feature>
<dbReference type="PANTHER" id="PTHR48081">
    <property type="entry name" value="AB HYDROLASE SUPERFAMILY PROTEIN C4A8.06C"/>
    <property type="match status" value="1"/>
</dbReference>
<gene>
    <name evidence="5" type="ORF">FLP10_10825</name>
</gene>
<organism evidence="5 6">
    <name type="scientific">Agromyces intestinalis</name>
    <dbReference type="NCBI Taxonomy" id="2592652"/>
    <lineage>
        <taxon>Bacteria</taxon>
        <taxon>Bacillati</taxon>
        <taxon>Actinomycetota</taxon>
        <taxon>Actinomycetes</taxon>
        <taxon>Micrococcales</taxon>
        <taxon>Microbacteriaceae</taxon>
        <taxon>Agromyces</taxon>
    </lineage>
</organism>
<dbReference type="InterPro" id="IPR029058">
    <property type="entry name" value="AB_hydrolase_fold"/>
</dbReference>
<feature type="region of interest" description="Disordered" evidence="2">
    <location>
        <begin position="1"/>
        <end position="48"/>
    </location>
</feature>
<name>A0A5C1YF96_9MICO</name>
<evidence type="ECO:0000313" key="5">
    <source>
        <dbReference type="EMBL" id="QEO14846.1"/>
    </source>
</evidence>
<evidence type="ECO:0000313" key="6">
    <source>
        <dbReference type="Proteomes" id="UP000324678"/>
    </source>
</evidence>
<evidence type="ECO:0000256" key="3">
    <source>
        <dbReference type="SAM" id="Phobius"/>
    </source>
</evidence>
<dbReference type="EMBL" id="CP043505">
    <property type="protein sequence ID" value="QEO14846.1"/>
    <property type="molecule type" value="Genomic_DNA"/>
</dbReference>
<keyword evidence="3" id="KW-1133">Transmembrane helix</keyword>
<dbReference type="InterPro" id="IPR049492">
    <property type="entry name" value="BD-FAE-like_dom"/>
</dbReference>
<evidence type="ECO:0000256" key="1">
    <source>
        <dbReference type="ARBA" id="ARBA00022801"/>
    </source>
</evidence>
<dbReference type="KEGG" id="ail:FLP10_10825"/>
<keyword evidence="6" id="KW-1185">Reference proteome</keyword>